<dbReference type="Proteomes" id="UP001201812">
    <property type="component" value="Unassembled WGS sequence"/>
</dbReference>
<evidence type="ECO:0000313" key="2">
    <source>
        <dbReference type="Proteomes" id="UP001201812"/>
    </source>
</evidence>
<sequence>MFLILAAPPVAAQDLPTDQLDRHADTVRQNSVLRSNLRQSYARQNARNVNRASSQAAACANRARFRPRIWRRSPQGAPAPCAVRARWLLIH</sequence>
<name>A0AAD4QV64_9BILA</name>
<proteinExistence type="predicted"/>
<dbReference type="AlphaFoldDB" id="A0AAD4QV64"/>
<accession>A0AAD4QV64</accession>
<organism evidence="1 2">
    <name type="scientific">Ditylenchus destructor</name>
    <dbReference type="NCBI Taxonomy" id="166010"/>
    <lineage>
        <taxon>Eukaryota</taxon>
        <taxon>Metazoa</taxon>
        <taxon>Ecdysozoa</taxon>
        <taxon>Nematoda</taxon>
        <taxon>Chromadorea</taxon>
        <taxon>Rhabditida</taxon>
        <taxon>Tylenchina</taxon>
        <taxon>Tylenchomorpha</taxon>
        <taxon>Sphaerularioidea</taxon>
        <taxon>Anguinidae</taxon>
        <taxon>Anguininae</taxon>
        <taxon>Ditylenchus</taxon>
    </lineage>
</organism>
<evidence type="ECO:0000313" key="1">
    <source>
        <dbReference type="EMBL" id="KAI1691477.1"/>
    </source>
</evidence>
<reference evidence="1" key="1">
    <citation type="submission" date="2022-01" db="EMBL/GenBank/DDBJ databases">
        <title>Genome Sequence Resource for Two Populations of Ditylenchus destructor, the Migratory Endoparasitic Phytonematode.</title>
        <authorList>
            <person name="Zhang H."/>
            <person name="Lin R."/>
            <person name="Xie B."/>
        </authorList>
    </citation>
    <scope>NUCLEOTIDE SEQUENCE</scope>
    <source>
        <strain evidence="1">BazhouSP</strain>
    </source>
</reference>
<keyword evidence="2" id="KW-1185">Reference proteome</keyword>
<protein>
    <submittedName>
        <fullName evidence="1">Uncharacterized protein</fullName>
    </submittedName>
</protein>
<comment type="caution">
    <text evidence="1">The sequence shown here is derived from an EMBL/GenBank/DDBJ whole genome shotgun (WGS) entry which is preliminary data.</text>
</comment>
<dbReference type="EMBL" id="JAKKPZ010000921">
    <property type="protein sequence ID" value="KAI1691477.1"/>
    <property type="molecule type" value="Genomic_DNA"/>
</dbReference>
<gene>
    <name evidence="1" type="ORF">DdX_21858</name>
</gene>